<keyword evidence="4" id="KW-1185">Reference proteome</keyword>
<evidence type="ECO:0000259" key="2">
    <source>
        <dbReference type="Pfam" id="PF18962"/>
    </source>
</evidence>
<dbReference type="Proteomes" id="UP001226434">
    <property type="component" value="Unassembled WGS sequence"/>
</dbReference>
<dbReference type="Pfam" id="PF18962">
    <property type="entry name" value="Por_Secre_tail"/>
    <property type="match status" value="1"/>
</dbReference>
<proteinExistence type="predicted"/>
<feature type="signal peptide" evidence="1">
    <location>
        <begin position="1"/>
        <end position="19"/>
    </location>
</feature>
<sequence>MKFLLPFLIAAFCAVNGYAQTAPLPVQPSDSVTNNPELILSAPLLKENNTVILQWQPQLNGKETSFYTIERSSNGLTFETLAITRSVAKQDYYEFVDESPLTGSNYYRIKYTIADSARYSSIQSINVKGSFSCKFYPNPVDNLLIVKSDKNVMLYIADMNSKIRISKSIAQGIQFVDVSNLEKGYYILTLIQKDDNKWITDKLIKN</sequence>
<feature type="chain" id="PRO_5047138029" evidence="1">
    <location>
        <begin position="20"/>
        <end position="206"/>
    </location>
</feature>
<keyword evidence="1" id="KW-0732">Signal</keyword>
<gene>
    <name evidence="3" type="ORF">QJ048_03275</name>
</gene>
<comment type="caution">
    <text evidence="3">The sequence shown here is derived from an EMBL/GenBank/DDBJ whole genome shotgun (WGS) entry which is preliminary data.</text>
</comment>
<name>A0ABT6R881_9BACT</name>
<dbReference type="RefSeq" id="WP_282332899.1">
    <property type="nucleotide sequence ID" value="NZ_JASBRG010000001.1"/>
</dbReference>
<reference evidence="3 4" key="1">
    <citation type="submission" date="2023-05" db="EMBL/GenBank/DDBJ databases">
        <title>Genome sequence of Pinibacter sp. MAH-24.</title>
        <authorList>
            <person name="Huq M.A."/>
        </authorList>
    </citation>
    <scope>NUCLEOTIDE SEQUENCE [LARGE SCALE GENOMIC DNA]</scope>
    <source>
        <strain evidence="3 4">MAH-24</strain>
    </source>
</reference>
<dbReference type="NCBIfam" id="TIGR04183">
    <property type="entry name" value="Por_Secre_tail"/>
    <property type="match status" value="1"/>
</dbReference>
<evidence type="ECO:0000313" key="4">
    <source>
        <dbReference type="Proteomes" id="UP001226434"/>
    </source>
</evidence>
<protein>
    <submittedName>
        <fullName evidence="3">T9SS type A sorting domain-containing protein</fullName>
    </submittedName>
</protein>
<organism evidence="3 4">
    <name type="scientific">Pinibacter soli</name>
    <dbReference type="NCBI Taxonomy" id="3044211"/>
    <lineage>
        <taxon>Bacteria</taxon>
        <taxon>Pseudomonadati</taxon>
        <taxon>Bacteroidota</taxon>
        <taxon>Chitinophagia</taxon>
        <taxon>Chitinophagales</taxon>
        <taxon>Chitinophagaceae</taxon>
        <taxon>Pinibacter</taxon>
    </lineage>
</organism>
<evidence type="ECO:0000313" key="3">
    <source>
        <dbReference type="EMBL" id="MDI3318775.1"/>
    </source>
</evidence>
<accession>A0ABT6R881</accession>
<dbReference type="EMBL" id="JASBRG010000001">
    <property type="protein sequence ID" value="MDI3318775.1"/>
    <property type="molecule type" value="Genomic_DNA"/>
</dbReference>
<dbReference type="InterPro" id="IPR026444">
    <property type="entry name" value="Secre_tail"/>
</dbReference>
<feature type="domain" description="Secretion system C-terminal sorting" evidence="2">
    <location>
        <begin position="136"/>
        <end position="203"/>
    </location>
</feature>
<evidence type="ECO:0000256" key="1">
    <source>
        <dbReference type="SAM" id="SignalP"/>
    </source>
</evidence>